<evidence type="ECO:0000313" key="7">
    <source>
        <dbReference type="EMBL" id="EDV23606.1"/>
    </source>
</evidence>
<organism evidence="7 8">
    <name type="scientific">Trichoplax adhaerens</name>
    <name type="common">Trichoplax reptans</name>
    <dbReference type="NCBI Taxonomy" id="10228"/>
    <lineage>
        <taxon>Eukaryota</taxon>
        <taxon>Metazoa</taxon>
        <taxon>Placozoa</taxon>
        <taxon>Uniplacotomia</taxon>
        <taxon>Trichoplacea</taxon>
        <taxon>Trichoplacidae</taxon>
        <taxon>Trichoplax</taxon>
    </lineage>
</organism>
<dbReference type="KEGG" id="tad:TRIADDRAFT_58422"/>
<dbReference type="RefSeq" id="XP_002114516.1">
    <property type="nucleotide sequence ID" value="XM_002114480.1"/>
</dbReference>
<dbReference type="GO" id="GO:0016042">
    <property type="term" value="P:lipid catabolic process"/>
    <property type="evidence" value="ECO:0007669"/>
    <property type="project" value="UniProtKB-KW"/>
</dbReference>
<evidence type="ECO:0000256" key="2">
    <source>
        <dbReference type="ARBA" id="ARBA00022801"/>
    </source>
</evidence>
<comment type="catalytic activity">
    <reaction evidence="5">
        <text>a 1-O-alkyl-2-acetyl-sn-glycero-3-phosphocholine + H2O = a 1-O-alkyl-sn-glycero-3-phosphocholine + acetate + H(+)</text>
        <dbReference type="Rhea" id="RHEA:17777"/>
        <dbReference type="ChEBI" id="CHEBI:15377"/>
        <dbReference type="ChEBI" id="CHEBI:15378"/>
        <dbReference type="ChEBI" id="CHEBI:30089"/>
        <dbReference type="ChEBI" id="CHEBI:30909"/>
        <dbReference type="ChEBI" id="CHEBI:36707"/>
        <dbReference type="EC" id="3.1.1.47"/>
    </reaction>
</comment>
<keyword evidence="4 5" id="KW-0443">Lipid metabolism</keyword>
<accession>B3S293</accession>
<feature type="active site" description="Charge relay system" evidence="6">
    <location>
        <position position="325"/>
    </location>
</feature>
<dbReference type="HOGENOM" id="CLU_022501_0_0_1"/>
<dbReference type="InterPro" id="IPR016715">
    <property type="entry name" value="PAF_acetylhydro_eukaryote"/>
</dbReference>
<dbReference type="Pfam" id="PF03403">
    <property type="entry name" value="PAF-AH_p_II"/>
    <property type="match status" value="1"/>
</dbReference>
<dbReference type="OrthoDB" id="2363873at2759"/>
<dbReference type="GO" id="GO:0003847">
    <property type="term" value="F:1-alkyl-2-acetylglycerophosphocholine esterase activity"/>
    <property type="evidence" value="ECO:0000318"/>
    <property type="project" value="GO_Central"/>
</dbReference>
<dbReference type="CTD" id="6755729"/>
<dbReference type="EC" id="3.1.1.47" evidence="1 5"/>
<dbReference type="PANTHER" id="PTHR10272:SF0">
    <property type="entry name" value="PLATELET-ACTIVATING FACTOR ACETYLHYDROLASE"/>
    <property type="match status" value="1"/>
</dbReference>
<dbReference type="GeneID" id="6755729"/>
<gene>
    <name evidence="7" type="ORF">TRIADDRAFT_58422</name>
</gene>
<dbReference type="STRING" id="10228.B3S293"/>
<dbReference type="PhylomeDB" id="B3S293"/>
<dbReference type="SUPFAM" id="SSF53474">
    <property type="entry name" value="alpha/beta-Hydrolases"/>
    <property type="match status" value="1"/>
</dbReference>
<dbReference type="PANTHER" id="PTHR10272">
    <property type="entry name" value="PLATELET-ACTIVATING FACTOR ACETYLHYDROLASE"/>
    <property type="match status" value="1"/>
</dbReference>
<protein>
    <recommendedName>
        <fullName evidence="1 5">1-alkyl-2-acetylglycerophosphocholine esterase</fullName>
        <ecNumber evidence="1 5">3.1.1.47</ecNumber>
    </recommendedName>
</protein>
<dbReference type="eggNOG" id="KOG3847">
    <property type="taxonomic scope" value="Eukaryota"/>
</dbReference>
<dbReference type="FunCoup" id="B3S293">
    <property type="interactions" value="456"/>
</dbReference>
<evidence type="ECO:0000256" key="3">
    <source>
        <dbReference type="ARBA" id="ARBA00022963"/>
    </source>
</evidence>
<evidence type="ECO:0000256" key="5">
    <source>
        <dbReference type="PIRNR" id="PIRNR018169"/>
    </source>
</evidence>
<dbReference type="FunFam" id="3.40.50.1820:FF:000313">
    <property type="entry name" value="1-alkyl-2-acetylglycerophosphocholine esterase"/>
    <property type="match status" value="1"/>
</dbReference>
<keyword evidence="8" id="KW-1185">Reference proteome</keyword>
<proteinExistence type="predicted"/>
<feature type="active site" description="Nucleophile" evidence="6">
    <location>
        <position position="243"/>
    </location>
</feature>
<dbReference type="Proteomes" id="UP000009022">
    <property type="component" value="Unassembled WGS sequence"/>
</dbReference>
<keyword evidence="2 5" id="KW-0378">Hydrolase</keyword>
<evidence type="ECO:0000256" key="4">
    <source>
        <dbReference type="ARBA" id="ARBA00023098"/>
    </source>
</evidence>
<keyword evidence="3 5" id="KW-0442">Lipid degradation</keyword>
<evidence type="ECO:0000256" key="1">
    <source>
        <dbReference type="ARBA" id="ARBA00013201"/>
    </source>
</evidence>
<dbReference type="InParanoid" id="B3S293"/>
<dbReference type="AlphaFoldDB" id="B3S293"/>
<name>B3S293_TRIAD</name>
<dbReference type="Gene3D" id="3.40.50.1820">
    <property type="entry name" value="alpha/beta hydrolase"/>
    <property type="match status" value="1"/>
</dbReference>
<dbReference type="InterPro" id="IPR029058">
    <property type="entry name" value="AB_hydrolase_fold"/>
</dbReference>
<evidence type="ECO:0000313" key="8">
    <source>
        <dbReference type="Proteomes" id="UP000009022"/>
    </source>
</evidence>
<evidence type="ECO:0000256" key="6">
    <source>
        <dbReference type="PIRSR" id="PIRSR018169-1"/>
    </source>
</evidence>
<dbReference type="OMA" id="CHAKEWM"/>
<feature type="active site" description="Charge relay system" evidence="6">
    <location>
        <position position="266"/>
    </location>
</feature>
<dbReference type="PIRSF" id="PIRSF018169">
    <property type="entry name" value="PAF_acetylhydrolase"/>
    <property type="match status" value="1"/>
</dbReference>
<sequence length="415" mass="47451">MPFNCSTWTFDLPNPTGPYDVGITEVMWGNRDGCLFDIFYPTLPSHKLDEYNYKSWLPEPQKEYFESIAKAPLELKTNAVEEWISSMIFDRMRAKVYADAPLASNDDYSTSSQFNLNSMPVLVCSHGLGCHRAMLSNLCSEFASYGYVVASLDHRDGSACYTYYINEEGKRVDVPFKFLKTNGDYEDRNRQVNQRASECSMVVDFLNKLQNGEPVKNLSKTNFDLGQFENRLIMSSVGIFGHSFGGATTATVLVKDHRFSCGIALDPWMFPVDHDLHHNFNKPFYVLNAHSFSWPHNITQIQRFMDKDNTENADRKLFTIRETCHIDLTDFPLLLPYFLANQTTKVGNLDPSLKGAVSNKICFDFFEKYLCCTECNRYRGGNINVLDYAFEGTNVEVAGHENDGKELDVLKLIFW</sequence>
<dbReference type="EMBL" id="DS985247">
    <property type="protein sequence ID" value="EDV23606.1"/>
    <property type="molecule type" value="Genomic_DNA"/>
</dbReference>
<reference evidence="7 8" key="1">
    <citation type="journal article" date="2008" name="Nature">
        <title>The Trichoplax genome and the nature of placozoans.</title>
        <authorList>
            <person name="Srivastava M."/>
            <person name="Begovic E."/>
            <person name="Chapman J."/>
            <person name="Putnam N.H."/>
            <person name="Hellsten U."/>
            <person name="Kawashima T."/>
            <person name="Kuo A."/>
            <person name="Mitros T."/>
            <person name="Salamov A."/>
            <person name="Carpenter M.L."/>
            <person name="Signorovitch A.Y."/>
            <person name="Moreno M.A."/>
            <person name="Kamm K."/>
            <person name="Grimwood J."/>
            <person name="Schmutz J."/>
            <person name="Shapiro H."/>
            <person name="Grigoriev I.V."/>
            <person name="Buss L.W."/>
            <person name="Schierwater B."/>
            <person name="Dellaporta S.L."/>
            <person name="Rokhsar D.S."/>
        </authorList>
    </citation>
    <scope>NUCLEOTIDE SEQUENCE [LARGE SCALE GENOMIC DNA]</scope>
    <source>
        <strain evidence="7 8">Grell-BS-1999</strain>
    </source>
</reference>